<evidence type="ECO:0000256" key="4">
    <source>
        <dbReference type="ARBA" id="ARBA00023128"/>
    </source>
</evidence>
<protein>
    <recommendedName>
        <fullName evidence="11">AAA+ ATPase domain-containing protein</fullName>
    </recommendedName>
</protein>
<dbReference type="PROSITE" id="PS00674">
    <property type="entry name" value="AAA"/>
    <property type="match status" value="1"/>
</dbReference>
<evidence type="ECO:0000259" key="6">
    <source>
        <dbReference type="Pfam" id="PF00004"/>
    </source>
</evidence>
<evidence type="ECO:0000256" key="5">
    <source>
        <dbReference type="SAM" id="MobiDB-lite"/>
    </source>
</evidence>
<keyword evidence="10" id="KW-1185">Reference proteome</keyword>
<evidence type="ECO:0000313" key="10">
    <source>
        <dbReference type="Proteomes" id="UP000823388"/>
    </source>
</evidence>
<feature type="domain" description="AAA ATPase AAA+ lid" evidence="7">
    <location>
        <begin position="677"/>
        <end position="713"/>
    </location>
</feature>
<evidence type="ECO:0000259" key="7">
    <source>
        <dbReference type="Pfam" id="PF17862"/>
    </source>
</evidence>
<gene>
    <name evidence="9" type="ORF">PVAP13_1KG208352</name>
</gene>
<proteinExistence type="predicted"/>
<dbReference type="Pfam" id="PF24933">
    <property type="entry name" value="DUF7751"/>
    <property type="match status" value="1"/>
</dbReference>
<comment type="caution">
    <text evidence="9">The sequence shown here is derived from an EMBL/GenBank/DDBJ whole genome shotgun (WGS) entry which is preliminary data.</text>
</comment>
<dbReference type="GO" id="GO:0005524">
    <property type="term" value="F:ATP binding"/>
    <property type="evidence" value="ECO:0007669"/>
    <property type="project" value="UniProtKB-KW"/>
</dbReference>
<dbReference type="Pfam" id="PF00004">
    <property type="entry name" value="AAA"/>
    <property type="match status" value="1"/>
</dbReference>
<reference evidence="9" key="1">
    <citation type="submission" date="2020-05" db="EMBL/GenBank/DDBJ databases">
        <title>WGS assembly of Panicum virgatum.</title>
        <authorList>
            <person name="Lovell J.T."/>
            <person name="Jenkins J."/>
            <person name="Shu S."/>
            <person name="Juenger T.E."/>
            <person name="Schmutz J."/>
        </authorList>
    </citation>
    <scope>NUCLEOTIDE SEQUENCE</scope>
    <source>
        <strain evidence="9">AP13</strain>
    </source>
</reference>
<dbReference type="AlphaFoldDB" id="A0A8T0XR94"/>
<feature type="domain" description="DUF7751" evidence="8">
    <location>
        <begin position="427"/>
        <end position="482"/>
    </location>
</feature>
<evidence type="ECO:0000259" key="8">
    <source>
        <dbReference type="Pfam" id="PF24933"/>
    </source>
</evidence>
<keyword evidence="4" id="KW-0496">Mitochondrion</keyword>
<dbReference type="PANTHER" id="PTHR45644">
    <property type="entry name" value="AAA ATPASE, PUTATIVE (AFU_ORTHOLOGUE AFUA_2G12920)-RELATED-RELATED"/>
    <property type="match status" value="1"/>
</dbReference>
<dbReference type="SUPFAM" id="SSF52540">
    <property type="entry name" value="P-loop containing nucleoside triphosphate hydrolases"/>
    <property type="match status" value="1"/>
</dbReference>
<dbReference type="Gene3D" id="1.10.8.60">
    <property type="match status" value="1"/>
</dbReference>
<feature type="compositionally biased region" description="Basic and acidic residues" evidence="5">
    <location>
        <begin position="152"/>
        <end position="162"/>
    </location>
</feature>
<dbReference type="GO" id="GO:0005741">
    <property type="term" value="C:mitochondrial outer membrane"/>
    <property type="evidence" value="ECO:0007669"/>
    <property type="project" value="TreeGrafter"/>
</dbReference>
<evidence type="ECO:0000256" key="3">
    <source>
        <dbReference type="ARBA" id="ARBA00022840"/>
    </source>
</evidence>
<dbReference type="PANTHER" id="PTHR45644:SF56">
    <property type="entry name" value="AAA ATPASE, PUTATIVE (AFU_ORTHOLOGUE AFUA_2G12920)-RELATED"/>
    <property type="match status" value="1"/>
</dbReference>
<dbReference type="Pfam" id="PF17862">
    <property type="entry name" value="AAA_lid_3"/>
    <property type="match status" value="1"/>
</dbReference>
<feature type="region of interest" description="Disordered" evidence="5">
    <location>
        <begin position="134"/>
        <end position="162"/>
    </location>
</feature>
<dbReference type="Gene3D" id="3.40.50.300">
    <property type="entry name" value="P-loop containing nucleotide triphosphate hydrolases"/>
    <property type="match status" value="2"/>
</dbReference>
<organism evidence="9 10">
    <name type="scientific">Panicum virgatum</name>
    <name type="common">Blackwell switchgrass</name>
    <dbReference type="NCBI Taxonomy" id="38727"/>
    <lineage>
        <taxon>Eukaryota</taxon>
        <taxon>Viridiplantae</taxon>
        <taxon>Streptophyta</taxon>
        <taxon>Embryophyta</taxon>
        <taxon>Tracheophyta</taxon>
        <taxon>Spermatophyta</taxon>
        <taxon>Magnoliopsida</taxon>
        <taxon>Liliopsida</taxon>
        <taxon>Poales</taxon>
        <taxon>Poaceae</taxon>
        <taxon>PACMAD clade</taxon>
        <taxon>Panicoideae</taxon>
        <taxon>Panicodae</taxon>
        <taxon>Paniceae</taxon>
        <taxon>Panicinae</taxon>
        <taxon>Panicum</taxon>
        <taxon>Panicum sect. Hiantes</taxon>
    </lineage>
</organism>
<dbReference type="EMBL" id="CM029037">
    <property type="protein sequence ID" value="KAG2661585.1"/>
    <property type="molecule type" value="Genomic_DNA"/>
</dbReference>
<dbReference type="Proteomes" id="UP000823388">
    <property type="component" value="Chromosome 1K"/>
</dbReference>
<feature type="domain" description="ATPase AAA-type core" evidence="6">
    <location>
        <begin position="555"/>
        <end position="654"/>
    </location>
</feature>
<dbReference type="InterPro" id="IPR003960">
    <property type="entry name" value="ATPase_AAA_CS"/>
</dbReference>
<evidence type="ECO:0008006" key="11">
    <source>
        <dbReference type="Google" id="ProtNLM"/>
    </source>
</evidence>
<dbReference type="InterPro" id="IPR003959">
    <property type="entry name" value="ATPase_AAA_core"/>
</dbReference>
<dbReference type="InterPro" id="IPR041569">
    <property type="entry name" value="AAA_lid_3"/>
</dbReference>
<sequence length="777" mass="87466">MAQGCHVRVWLAAGILRREDIAPELARERFVRALAHELRVPLLVLDSSVLAPYDYGEDYSESEVEDEHAESEDEGSESEMEDEGDEDWTSNNEKSGESDDEDALKSVEDLKKSVDDLKKLVPCTIEEFAKRIVGSEESTASDSSETPESPEEEKRPFQRGDRVKYVGDPAVSEADQRIILGKIPTQDGSRNAYTFISGRALSNGQRGEVYEINGDQVAVIFDPPTPTEKSHDHDEDITSKEENAKPTIYWVDAQDIAHDHDTESDDWHIALEALCEVLPSLEPIIVYFPDSSQWLSSAVSKSERREFVERVEEMFDRLTGPIVLICGQNIMAAAPKDKEHPALMFHNLSRLSSLPSPLKRLVGGLKGQKYSRSSDISKLFTNSLTVPLPEEDEQLRVFNNQIEEDRKIIISRHNLVKLHKVLEEHDLSCVELLHVKSDGVVLTKQKAEKVVGWARSHYLSSTTLPSIKGDRLIIPRESLDIAIERLKEQGITTKKSSQNLKVLAKDEYERNFISAVVPPNEIGVKFDDIGALEDVKRTLDELVTLPMRRPELFSHGNLLRWFGDAEKLTKALFSFASRLAPVIIFVDEVDSLLGARGGAFEHEATRRMRNEFMAAWDGLRSKESQRILILGATNRPFDLDDAVIRRLPRRIYVDLPDAQNRMKILKILLAKEKLESDFQFDELANATEGYSGSDLKNLCVAAAYRPVHELLEEEKKGGASNESSYLRPLKLDDFVQAKAKVSPSVSYDATSMNELRKWNEQYGEGGSRTKSPFGFGN</sequence>
<keyword evidence="2" id="KW-0547">Nucleotide-binding</keyword>
<feature type="compositionally biased region" description="Low complexity" evidence="5">
    <location>
        <begin position="135"/>
        <end position="147"/>
    </location>
</feature>
<comment type="subcellular location">
    <subcellularLocation>
        <location evidence="1">Mitochondrion membrane</location>
        <topology evidence="1">Single-pass membrane protein</topology>
    </subcellularLocation>
</comment>
<feature type="region of interest" description="Disordered" evidence="5">
    <location>
        <begin position="58"/>
        <end position="104"/>
    </location>
</feature>
<accession>A0A8T0XR94</accession>
<dbReference type="InterPro" id="IPR051701">
    <property type="entry name" value="Mito_OM_Translocase_MSP1"/>
</dbReference>
<evidence type="ECO:0000256" key="1">
    <source>
        <dbReference type="ARBA" id="ARBA00004304"/>
    </source>
</evidence>
<dbReference type="InterPro" id="IPR027417">
    <property type="entry name" value="P-loop_NTPase"/>
</dbReference>
<dbReference type="GO" id="GO:0016887">
    <property type="term" value="F:ATP hydrolysis activity"/>
    <property type="evidence" value="ECO:0007669"/>
    <property type="project" value="InterPro"/>
</dbReference>
<dbReference type="InterPro" id="IPR056653">
    <property type="entry name" value="DUF7751"/>
</dbReference>
<keyword evidence="3" id="KW-0067">ATP-binding</keyword>
<evidence type="ECO:0000256" key="2">
    <source>
        <dbReference type="ARBA" id="ARBA00022741"/>
    </source>
</evidence>
<evidence type="ECO:0000313" key="9">
    <source>
        <dbReference type="EMBL" id="KAG2661585.1"/>
    </source>
</evidence>
<feature type="compositionally biased region" description="Acidic residues" evidence="5">
    <location>
        <begin position="58"/>
        <end position="88"/>
    </location>
</feature>
<name>A0A8T0XR94_PANVG</name>